<gene>
    <name evidence="2" type="ORF">pAb825_36_21</name>
</gene>
<geneLocation type="plasmid" evidence="2">
    <name>pAb825_36</name>
</geneLocation>
<keyword evidence="1" id="KW-0812">Transmembrane</keyword>
<evidence type="ECO:0000313" key="2">
    <source>
        <dbReference type="EMBL" id="AVR61201.1"/>
    </source>
</evidence>
<protein>
    <submittedName>
        <fullName evidence="2">Uncharacterized protein</fullName>
    </submittedName>
</protein>
<keyword evidence="2" id="KW-0614">Plasmid</keyword>
<reference evidence="2" key="1">
    <citation type="submission" date="2017-10" db="EMBL/GenBank/DDBJ databases">
        <title>Rearrengement of a plasmidic antibiotic resistance platform by XerC/D-mediated recombination in A. baumannii.</title>
        <authorList>
            <person name="Cameranesi M.M."/>
            <person name="Repizo G.D."/>
        </authorList>
    </citation>
    <scope>NUCLEOTIDE SEQUENCE</scope>
    <source>
        <strain evidence="2">Ab825</strain>
        <plasmid evidence="2">pAb825_36</plasmid>
    </source>
</reference>
<dbReference type="AlphaFoldDB" id="A0A3A1SPC6"/>
<keyword evidence="1" id="KW-1133">Transmembrane helix</keyword>
<dbReference type="RefSeq" id="WP_033107829.1">
    <property type="nucleotide sequence ID" value="NZ_CAJHHI010000042.1"/>
</dbReference>
<evidence type="ECO:0000256" key="1">
    <source>
        <dbReference type="SAM" id="Phobius"/>
    </source>
</evidence>
<dbReference type="OrthoDB" id="2081681at2"/>
<keyword evidence="1" id="KW-0472">Membrane</keyword>
<proteinExistence type="predicted"/>
<dbReference type="EMBL" id="MG100202">
    <property type="protein sequence ID" value="AVR61201.1"/>
    <property type="molecule type" value="Genomic_DNA"/>
</dbReference>
<name>A0A3A1SPC6_ACIBA</name>
<accession>A0A3A1SPC6</accession>
<feature type="transmembrane region" description="Helical" evidence="1">
    <location>
        <begin position="6"/>
        <end position="29"/>
    </location>
</feature>
<sequence>MEINWELTIAAISAIFAGLSISFSMYSFFSFKRLNKKVLEQQLEINRLLITKEQEYSNEQNRADIRAYRTGSKGNYQLILTNVGKATAENVYLEILIDSMYRGHFWDIDEIFPMNIVSGHSGKLSYSRGMDFPSKFTVRISWDDQFKKQNSKDIEIVS</sequence>
<organism evidence="2">
    <name type="scientific">Acinetobacter baumannii</name>
    <dbReference type="NCBI Taxonomy" id="470"/>
    <lineage>
        <taxon>Bacteria</taxon>
        <taxon>Pseudomonadati</taxon>
        <taxon>Pseudomonadota</taxon>
        <taxon>Gammaproteobacteria</taxon>
        <taxon>Moraxellales</taxon>
        <taxon>Moraxellaceae</taxon>
        <taxon>Acinetobacter</taxon>
        <taxon>Acinetobacter calcoaceticus/baumannii complex</taxon>
    </lineage>
</organism>